<sequence length="311" mass="33955">MDAAGGVRFSAQGGVMKILISGASGFIGKALVSSLAKEHQVYTLVRKRKGKSGGKEIFWDIEKGDIETEDDFDAIINLAGENVSSGRWSDKRKEAILSSRVMATRTLVQFVLKKKNPPTTFINASAIGYYGINSTELKTEESKRGDGFLATVCEEWERALLPVKDRGVRTVFLRTGIVLGHGGGVLAKMALPFSLCLGGVIGDGSQSMSWVALDDLVSAVGFILTDKQIQGPVNMVSPNPVSNREFTKELSKAMRRPALIPMPKAIVRLMFGQMGDELLLSSQKVAPEKLLKNGFRFRFGTLDQALEHYIR</sequence>
<dbReference type="EMBL" id="CWGJ01000012">
    <property type="protein sequence ID" value="CRX38365.1"/>
    <property type="molecule type" value="Genomic_DNA"/>
</dbReference>
<dbReference type="NCBIfam" id="TIGR01777">
    <property type="entry name" value="yfcH"/>
    <property type="match status" value="1"/>
</dbReference>
<feature type="domain" description="DUF1731" evidence="3">
    <location>
        <begin position="262"/>
        <end position="308"/>
    </location>
</feature>
<evidence type="ECO:0000313" key="5">
    <source>
        <dbReference type="Proteomes" id="UP000220251"/>
    </source>
</evidence>
<accession>A0A0H5E546</accession>
<dbReference type="Pfam" id="PF08338">
    <property type="entry name" value="DUF1731"/>
    <property type="match status" value="1"/>
</dbReference>
<dbReference type="OrthoDB" id="9801773at2"/>
<gene>
    <name evidence="4" type="ORF">ELAC_1020</name>
</gene>
<keyword evidence="5" id="KW-1185">Reference proteome</keyword>
<evidence type="ECO:0008006" key="6">
    <source>
        <dbReference type="Google" id="ProtNLM"/>
    </source>
</evidence>
<dbReference type="PANTHER" id="PTHR11092">
    <property type="entry name" value="SUGAR NUCLEOTIDE EPIMERASE RELATED"/>
    <property type="match status" value="1"/>
</dbReference>
<evidence type="ECO:0000313" key="4">
    <source>
        <dbReference type="EMBL" id="CRX38365.1"/>
    </source>
</evidence>
<dbReference type="InterPro" id="IPR013549">
    <property type="entry name" value="DUF1731"/>
</dbReference>
<dbReference type="PANTHER" id="PTHR11092:SF0">
    <property type="entry name" value="EPIMERASE FAMILY PROTEIN SDR39U1"/>
    <property type="match status" value="1"/>
</dbReference>
<dbReference type="RefSeq" id="WP_098038229.1">
    <property type="nucleotide sequence ID" value="NZ_CWGJ01000012.1"/>
</dbReference>
<feature type="domain" description="NAD-dependent epimerase/dehydratase" evidence="2">
    <location>
        <begin position="18"/>
        <end position="227"/>
    </location>
</feature>
<dbReference type="InterPro" id="IPR036291">
    <property type="entry name" value="NAD(P)-bd_dom_sf"/>
</dbReference>
<dbReference type="InterPro" id="IPR010099">
    <property type="entry name" value="SDR39U1"/>
</dbReference>
<proteinExistence type="inferred from homology"/>
<evidence type="ECO:0000259" key="2">
    <source>
        <dbReference type="Pfam" id="PF01370"/>
    </source>
</evidence>
<name>A0A0H5E546_9BACT</name>
<dbReference type="AlphaFoldDB" id="A0A0H5E546"/>
<comment type="similarity">
    <text evidence="1">Belongs to the NAD(P)-dependent epimerase/dehydratase family. SDR39U1 subfamily.</text>
</comment>
<protein>
    <recommendedName>
        <fullName evidence="6">TIGR01777 family protein</fullName>
    </recommendedName>
</protein>
<dbReference type="CDD" id="cd05242">
    <property type="entry name" value="SDR_a8"/>
    <property type="match status" value="1"/>
</dbReference>
<dbReference type="Pfam" id="PF01370">
    <property type="entry name" value="Epimerase"/>
    <property type="match status" value="1"/>
</dbReference>
<dbReference type="Proteomes" id="UP000220251">
    <property type="component" value="Unassembled WGS sequence"/>
</dbReference>
<reference evidence="5" key="1">
    <citation type="submission" date="2015-06" db="EMBL/GenBank/DDBJ databases">
        <authorList>
            <person name="Bertelli C."/>
        </authorList>
    </citation>
    <scope>NUCLEOTIDE SEQUENCE [LARGE SCALE GENOMIC DNA]</scope>
    <source>
        <strain evidence="5">CRIB-30</strain>
    </source>
</reference>
<evidence type="ECO:0000259" key="3">
    <source>
        <dbReference type="Pfam" id="PF08338"/>
    </source>
</evidence>
<dbReference type="Gene3D" id="3.40.50.720">
    <property type="entry name" value="NAD(P)-binding Rossmann-like Domain"/>
    <property type="match status" value="1"/>
</dbReference>
<organism evidence="4 5">
    <name type="scientific">Estrella lausannensis</name>
    <dbReference type="NCBI Taxonomy" id="483423"/>
    <lineage>
        <taxon>Bacteria</taxon>
        <taxon>Pseudomonadati</taxon>
        <taxon>Chlamydiota</taxon>
        <taxon>Chlamydiia</taxon>
        <taxon>Parachlamydiales</taxon>
        <taxon>Candidatus Criblamydiaceae</taxon>
        <taxon>Estrella</taxon>
    </lineage>
</organism>
<dbReference type="InterPro" id="IPR001509">
    <property type="entry name" value="Epimerase_deHydtase"/>
</dbReference>
<evidence type="ECO:0000256" key="1">
    <source>
        <dbReference type="ARBA" id="ARBA00009353"/>
    </source>
</evidence>
<dbReference type="SUPFAM" id="SSF51735">
    <property type="entry name" value="NAD(P)-binding Rossmann-fold domains"/>
    <property type="match status" value="1"/>
</dbReference>